<comment type="caution">
    <text evidence="17">The sequence shown here is derived from an EMBL/GenBank/DDBJ whole genome shotgun (WGS) entry which is preliminary data.</text>
</comment>
<dbReference type="GO" id="GO:0004497">
    <property type="term" value="F:monooxygenase activity"/>
    <property type="evidence" value="ECO:0007669"/>
    <property type="project" value="UniProtKB-KW"/>
</dbReference>
<feature type="domain" description="Auxiliary Activity family 9 catalytic" evidence="16">
    <location>
        <begin position="18"/>
        <end position="233"/>
    </location>
</feature>
<evidence type="ECO:0000256" key="14">
    <source>
        <dbReference type="ARBA" id="ARBA00045077"/>
    </source>
</evidence>
<evidence type="ECO:0000256" key="10">
    <source>
        <dbReference type="ARBA" id="ARBA00023157"/>
    </source>
</evidence>
<keyword evidence="18" id="KW-1185">Reference proteome</keyword>
<dbReference type="InterPro" id="IPR049892">
    <property type="entry name" value="AA9"/>
</dbReference>
<evidence type="ECO:0000256" key="11">
    <source>
        <dbReference type="ARBA" id="ARBA00023277"/>
    </source>
</evidence>
<evidence type="ECO:0000256" key="13">
    <source>
        <dbReference type="ARBA" id="ARBA00044502"/>
    </source>
</evidence>
<comment type="similarity">
    <text evidence="13">Belongs to the polysaccharide monooxygenase AA9 family.</text>
</comment>
<accession>A0A9P4NJE0</accession>
<keyword evidence="3" id="KW-0964">Secreted</keyword>
<evidence type="ECO:0000256" key="6">
    <source>
        <dbReference type="ARBA" id="ARBA00023001"/>
    </source>
</evidence>
<keyword evidence="9" id="KW-0503">Monooxygenase</keyword>
<dbReference type="GO" id="GO:0005576">
    <property type="term" value="C:extracellular region"/>
    <property type="evidence" value="ECO:0007669"/>
    <property type="project" value="UniProtKB-SubCell"/>
</dbReference>
<dbReference type="EMBL" id="MU007083">
    <property type="protein sequence ID" value="KAF2423317.1"/>
    <property type="molecule type" value="Genomic_DNA"/>
</dbReference>
<keyword evidence="6" id="KW-0136">Cellulose degradation</keyword>
<dbReference type="AlphaFoldDB" id="A0A9P4NJE0"/>
<evidence type="ECO:0000256" key="4">
    <source>
        <dbReference type="ARBA" id="ARBA00022723"/>
    </source>
</evidence>
<name>A0A9P4NJE0_9PEZI</name>
<keyword evidence="12" id="KW-0624">Polysaccharide degradation</keyword>
<evidence type="ECO:0000256" key="1">
    <source>
        <dbReference type="ARBA" id="ARBA00001973"/>
    </source>
</evidence>
<evidence type="ECO:0000256" key="7">
    <source>
        <dbReference type="ARBA" id="ARBA00023002"/>
    </source>
</evidence>
<keyword evidence="5" id="KW-0732">Signal</keyword>
<dbReference type="Pfam" id="PF03443">
    <property type="entry name" value="AA9"/>
    <property type="match status" value="1"/>
</dbReference>
<comment type="subcellular location">
    <subcellularLocation>
        <location evidence="2">Secreted</location>
    </subcellularLocation>
</comment>
<dbReference type="EC" id="1.14.99.56" evidence="15"/>
<sequence>MRQSFFVTASWAVFAAAHGHVKEYIIDGTSYPSFDPKSDYDAKWSAKRVEWGFSKAKGGVGPVENVNGPDINCRFAPLQAPAITGEVRAGANITFQWADWFINHPGPVMTYMGLLPESGDVSQTEYFKIDQASYDPKTQEWGTDRLVKNDNRHTSTIPSDIKPGTYVVRHEIISLHNALNDDWVKKISGAQLYPQCIKVKVTGSGTATPKTIGKFPGAYKWDDEGILYNVYFHPNKYVAPGGPVYQSASFAPPAGPKPVPAETGWPAGDQGTEYRRIRTQSDKQWESAVHNDVASHPGKGGCIWEVDQTPKQAKCTQTNPKDPKYKGLGQPPESPMYVSENASNRKNIGRGPVVKYLFDPTQPRWEQRSKATGGKLNYVEENENFAVEWKA</sequence>
<gene>
    <name evidence="17" type="ORF">EJ08DRAFT_701266</name>
</gene>
<protein>
    <recommendedName>
        <fullName evidence="15">lytic cellulose monooxygenase (C4-dehydrogenating)</fullName>
        <ecNumber evidence="15">1.14.99.56</ecNumber>
    </recommendedName>
</protein>
<organism evidence="17 18">
    <name type="scientific">Tothia fuscella</name>
    <dbReference type="NCBI Taxonomy" id="1048955"/>
    <lineage>
        <taxon>Eukaryota</taxon>
        <taxon>Fungi</taxon>
        <taxon>Dikarya</taxon>
        <taxon>Ascomycota</taxon>
        <taxon>Pezizomycotina</taxon>
        <taxon>Dothideomycetes</taxon>
        <taxon>Pleosporomycetidae</taxon>
        <taxon>Venturiales</taxon>
        <taxon>Cylindrosympodiaceae</taxon>
        <taxon>Tothia</taxon>
    </lineage>
</organism>
<dbReference type="GO" id="GO:0030245">
    <property type="term" value="P:cellulose catabolic process"/>
    <property type="evidence" value="ECO:0007669"/>
    <property type="project" value="UniProtKB-KW"/>
</dbReference>
<evidence type="ECO:0000256" key="8">
    <source>
        <dbReference type="ARBA" id="ARBA00023008"/>
    </source>
</evidence>
<reference evidence="17" key="1">
    <citation type="journal article" date="2020" name="Stud. Mycol.">
        <title>101 Dothideomycetes genomes: a test case for predicting lifestyles and emergence of pathogens.</title>
        <authorList>
            <person name="Haridas S."/>
            <person name="Albert R."/>
            <person name="Binder M."/>
            <person name="Bloem J."/>
            <person name="Labutti K."/>
            <person name="Salamov A."/>
            <person name="Andreopoulos B."/>
            <person name="Baker S."/>
            <person name="Barry K."/>
            <person name="Bills G."/>
            <person name="Bluhm B."/>
            <person name="Cannon C."/>
            <person name="Castanera R."/>
            <person name="Culley D."/>
            <person name="Daum C."/>
            <person name="Ezra D."/>
            <person name="Gonzalez J."/>
            <person name="Henrissat B."/>
            <person name="Kuo A."/>
            <person name="Liang C."/>
            <person name="Lipzen A."/>
            <person name="Lutzoni F."/>
            <person name="Magnuson J."/>
            <person name="Mondo S."/>
            <person name="Nolan M."/>
            <person name="Ohm R."/>
            <person name="Pangilinan J."/>
            <person name="Park H.-J."/>
            <person name="Ramirez L."/>
            <person name="Alfaro M."/>
            <person name="Sun H."/>
            <person name="Tritt A."/>
            <person name="Yoshinaga Y."/>
            <person name="Zwiers L.-H."/>
            <person name="Turgeon B."/>
            <person name="Goodwin S."/>
            <person name="Spatafora J."/>
            <person name="Crous P."/>
            <person name="Grigoriev I."/>
        </authorList>
    </citation>
    <scope>NUCLEOTIDE SEQUENCE</scope>
    <source>
        <strain evidence="17">CBS 130266</strain>
    </source>
</reference>
<dbReference type="CDD" id="cd21175">
    <property type="entry name" value="LPMO_AA9"/>
    <property type="match status" value="1"/>
</dbReference>
<proteinExistence type="inferred from homology"/>
<keyword evidence="7" id="KW-0560">Oxidoreductase</keyword>
<evidence type="ECO:0000256" key="3">
    <source>
        <dbReference type="ARBA" id="ARBA00022525"/>
    </source>
</evidence>
<comment type="catalytic activity">
    <reaction evidence="14">
        <text>[(1-&gt;4)-beta-D-glucosyl]n+m + reduced acceptor + O2 = 4-dehydro-beta-D-glucosyl-[(1-&gt;4)-beta-D-glucosyl]n-1 + [(1-&gt;4)-beta-D-glucosyl]m + acceptor + H2O.</text>
        <dbReference type="EC" id="1.14.99.56"/>
    </reaction>
</comment>
<evidence type="ECO:0000256" key="2">
    <source>
        <dbReference type="ARBA" id="ARBA00004613"/>
    </source>
</evidence>
<keyword evidence="11" id="KW-0119">Carbohydrate metabolism</keyword>
<evidence type="ECO:0000256" key="12">
    <source>
        <dbReference type="ARBA" id="ARBA00023326"/>
    </source>
</evidence>
<dbReference type="InterPro" id="IPR005103">
    <property type="entry name" value="AA9_LPMO"/>
</dbReference>
<keyword evidence="10" id="KW-1015">Disulfide bond</keyword>
<evidence type="ECO:0000259" key="16">
    <source>
        <dbReference type="Pfam" id="PF03443"/>
    </source>
</evidence>
<evidence type="ECO:0000256" key="15">
    <source>
        <dbReference type="ARBA" id="ARBA00047174"/>
    </source>
</evidence>
<keyword evidence="8" id="KW-0186">Copper</keyword>
<dbReference type="PANTHER" id="PTHR33353">
    <property type="entry name" value="PUTATIVE (AFU_ORTHOLOGUE AFUA_1G12560)-RELATED"/>
    <property type="match status" value="1"/>
</dbReference>
<dbReference type="Gene3D" id="2.70.50.70">
    <property type="match status" value="1"/>
</dbReference>
<dbReference type="OrthoDB" id="4849160at2759"/>
<evidence type="ECO:0000313" key="18">
    <source>
        <dbReference type="Proteomes" id="UP000800235"/>
    </source>
</evidence>
<comment type="cofactor">
    <cofactor evidence="1">
        <name>Cu(2+)</name>
        <dbReference type="ChEBI" id="CHEBI:29036"/>
    </cofactor>
</comment>
<dbReference type="Proteomes" id="UP000800235">
    <property type="component" value="Unassembled WGS sequence"/>
</dbReference>
<evidence type="ECO:0000313" key="17">
    <source>
        <dbReference type="EMBL" id="KAF2423317.1"/>
    </source>
</evidence>
<dbReference type="PANTHER" id="PTHR33353:SF10">
    <property type="entry name" value="ENDO-BETA-1,4-GLUCANASE D"/>
    <property type="match status" value="1"/>
</dbReference>
<evidence type="ECO:0000256" key="9">
    <source>
        <dbReference type="ARBA" id="ARBA00023033"/>
    </source>
</evidence>
<dbReference type="GO" id="GO:0046872">
    <property type="term" value="F:metal ion binding"/>
    <property type="evidence" value="ECO:0007669"/>
    <property type="project" value="UniProtKB-KW"/>
</dbReference>
<evidence type="ECO:0000256" key="5">
    <source>
        <dbReference type="ARBA" id="ARBA00022729"/>
    </source>
</evidence>
<keyword evidence="4" id="KW-0479">Metal-binding</keyword>